<evidence type="ECO:0000256" key="1">
    <source>
        <dbReference type="ARBA" id="ARBA00023015"/>
    </source>
</evidence>
<dbReference type="Pfam" id="PF13377">
    <property type="entry name" value="Peripla_BP_3"/>
    <property type="match status" value="1"/>
</dbReference>
<sequence>MKEPLYKTILNDLKKQIFSGQLPLNSQLPTEKELSEQYHVSRITSKRALTELEQAGLIYRVRGKGSFVKETPPQVTQRVSTKATRILFLLPFLHDLSLGNFTDGLLPIMQDQQIEVAMGTLEVFSQKNATELMQEYDGLIYYAENTDQYLDTLVELALKAFPVISLDKKNFELNFPTILSDNMAGGQLATQSLIEDGHTRIAYLFGRSLHPQSVRNRYIGYLKALHGANLTFHTSSIDITATNEHLLTYVIDNQVTALVCENDLVAIEAMRTLKQAGYAIPTDFSIIGFDDIQASQFVEPPLTTIAQDFKQIGEIAGKTLIEWIENNQVPTDIKVPVTFVQRQSTKQI</sequence>
<evidence type="ECO:0000259" key="4">
    <source>
        <dbReference type="PROSITE" id="PS50949"/>
    </source>
</evidence>
<gene>
    <name evidence="5" type="ORF">DOK78_002915</name>
</gene>
<dbReference type="EMBL" id="CP147251">
    <property type="protein sequence ID" value="WYJ78258.1"/>
    <property type="molecule type" value="Genomic_DNA"/>
</dbReference>
<dbReference type="InterPro" id="IPR000524">
    <property type="entry name" value="Tscrpt_reg_HTH_GntR"/>
</dbReference>
<keyword evidence="6" id="KW-1185">Reference proteome</keyword>
<evidence type="ECO:0000313" key="5">
    <source>
        <dbReference type="EMBL" id="WYJ78258.1"/>
    </source>
</evidence>
<keyword evidence="3" id="KW-0804">Transcription</keyword>
<dbReference type="Gene3D" id="1.10.10.10">
    <property type="entry name" value="Winged helix-like DNA-binding domain superfamily/Winged helix DNA-binding domain"/>
    <property type="match status" value="1"/>
</dbReference>
<keyword evidence="1" id="KW-0805">Transcription regulation</keyword>
<dbReference type="Proteomes" id="UP000664701">
    <property type="component" value="Chromosome"/>
</dbReference>
<evidence type="ECO:0000313" key="6">
    <source>
        <dbReference type="Proteomes" id="UP000664701"/>
    </source>
</evidence>
<dbReference type="InterPro" id="IPR036388">
    <property type="entry name" value="WH-like_DNA-bd_sf"/>
</dbReference>
<dbReference type="SMART" id="SM00345">
    <property type="entry name" value="HTH_GNTR"/>
    <property type="match status" value="1"/>
</dbReference>
<dbReference type="RefSeq" id="WP_207941588.1">
    <property type="nucleotide sequence ID" value="NZ_CP147251.1"/>
</dbReference>
<dbReference type="SUPFAM" id="SSF46785">
    <property type="entry name" value="Winged helix' DNA-binding domain"/>
    <property type="match status" value="1"/>
</dbReference>
<evidence type="ECO:0000256" key="2">
    <source>
        <dbReference type="ARBA" id="ARBA00023125"/>
    </source>
</evidence>
<dbReference type="Pfam" id="PF00392">
    <property type="entry name" value="GntR"/>
    <property type="match status" value="1"/>
</dbReference>
<accession>A0ABZ2SRR3</accession>
<dbReference type="CDD" id="cd06267">
    <property type="entry name" value="PBP1_LacI_sugar_binding-like"/>
    <property type="match status" value="1"/>
</dbReference>
<dbReference type="CDD" id="cd07377">
    <property type="entry name" value="WHTH_GntR"/>
    <property type="match status" value="1"/>
</dbReference>
<proteinExistence type="predicted"/>
<dbReference type="PROSITE" id="PS50949">
    <property type="entry name" value="HTH_GNTR"/>
    <property type="match status" value="1"/>
</dbReference>
<feature type="domain" description="HTH gntR-type" evidence="4">
    <location>
        <begin position="3"/>
        <end position="71"/>
    </location>
</feature>
<dbReference type="SUPFAM" id="SSF53822">
    <property type="entry name" value="Periplasmic binding protein-like I"/>
    <property type="match status" value="1"/>
</dbReference>
<reference evidence="5 6" key="1">
    <citation type="submission" date="2021-03" db="EMBL/GenBank/DDBJ databases">
        <authorList>
            <person name="Gilmore M.S."/>
            <person name="Schwartzman J."/>
            <person name="Van Tyne D."/>
            <person name="Martin M."/>
            <person name="Earl A.M."/>
            <person name="Manson A.L."/>
            <person name="Straub T."/>
            <person name="Salamzade R."/>
            <person name="Saavedra J."/>
            <person name="Lebreton F."/>
            <person name="Prichula J."/>
            <person name="Schaufler K."/>
            <person name="Gaca A."/>
            <person name="Sgardioli B."/>
            <person name="Wagenaar J."/>
            <person name="Strong T."/>
        </authorList>
    </citation>
    <scope>NUCLEOTIDE SEQUENCE [LARGE SCALE GENOMIC DNA]</scope>
    <source>
        <strain evidence="5 6">DIV2402</strain>
    </source>
</reference>
<dbReference type="InterPro" id="IPR036390">
    <property type="entry name" value="WH_DNA-bd_sf"/>
</dbReference>
<reference evidence="5 6" key="2">
    <citation type="submission" date="2024-03" db="EMBL/GenBank/DDBJ databases">
        <title>The Genome Sequence of Enterococcus sp. DIV2402.</title>
        <authorList>
            <consortium name="The Broad Institute Genomics Platform"/>
            <consortium name="The Broad Institute Microbial Omics Core"/>
            <consortium name="The Broad Institute Genomic Center for Infectious Diseases"/>
            <person name="Earl A."/>
            <person name="Manson A."/>
            <person name="Gilmore M."/>
            <person name="Schwartman J."/>
            <person name="Shea T."/>
            <person name="Abouelleil A."/>
            <person name="Cao P."/>
            <person name="Chapman S."/>
            <person name="Cusick C."/>
            <person name="Young S."/>
            <person name="Neafsey D."/>
            <person name="Nusbaum C."/>
            <person name="Birren B."/>
        </authorList>
    </citation>
    <scope>NUCLEOTIDE SEQUENCE [LARGE SCALE GENOMIC DNA]</scope>
    <source>
        <strain evidence="5 6">DIV2402</strain>
    </source>
</reference>
<protein>
    <recommendedName>
        <fullName evidence="4">HTH gntR-type domain-containing protein</fullName>
    </recommendedName>
</protein>
<evidence type="ECO:0000256" key="3">
    <source>
        <dbReference type="ARBA" id="ARBA00023163"/>
    </source>
</evidence>
<dbReference type="InterPro" id="IPR046335">
    <property type="entry name" value="LacI/GalR-like_sensor"/>
</dbReference>
<keyword evidence="2" id="KW-0238">DNA-binding</keyword>
<dbReference type="PANTHER" id="PTHR30146">
    <property type="entry name" value="LACI-RELATED TRANSCRIPTIONAL REPRESSOR"/>
    <property type="match status" value="1"/>
</dbReference>
<dbReference type="PRINTS" id="PR00035">
    <property type="entry name" value="HTHGNTR"/>
</dbReference>
<dbReference type="PANTHER" id="PTHR30146:SF109">
    <property type="entry name" value="HTH-TYPE TRANSCRIPTIONAL REGULATOR GALS"/>
    <property type="match status" value="1"/>
</dbReference>
<organism evidence="5 6">
    <name type="scientific">Candidatus Enterococcus lowellii</name>
    <dbReference type="NCBI Taxonomy" id="2230877"/>
    <lineage>
        <taxon>Bacteria</taxon>
        <taxon>Bacillati</taxon>
        <taxon>Bacillota</taxon>
        <taxon>Bacilli</taxon>
        <taxon>Lactobacillales</taxon>
        <taxon>Enterococcaceae</taxon>
        <taxon>Enterococcus</taxon>
    </lineage>
</organism>
<name>A0ABZ2SRR3_9ENTE</name>
<dbReference type="Gene3D" id="3.40.50.2300">
    <property type="match status" value="2"/>
</dbReference>
<dbReference type="InterPro" id="IPR028082">
    <property type="entry name" value="Peripla_BP_I"/>
</dbReference>